<evidence type="ECO:0000256" key="2">
    <source>
        <dbReference type="ARBA" id="ARBA00022630"/>
    </source>
</evidence>
<reference evidence="12" key="1">
    <citation type="submission" date="2021-12" db="EMBL/GenBank/DDBJ databases">
        <authorList>
            <person name="Lee J.-H."/>
            <person name="Kim S.-B."/>
        </authorList>
    </citation>
    <scope>NUCLEOTIDE SEQUENCE</scope>
    <source>
        <strain evidence="12">NR30</strain>
    </source>
</reference>
<evidence type="ECO:0000256" key="1">
    <source>
        <dbReference type="ARBA" id="ARBA00001974"/>
    </source>
</evidence>
<dbReference type="GO" id="GO:0050660">
    <property type="term" value="F:flavin adenine dinucleotide binding"/>
    <property type="evidence" value="ECO:0007669"/>
    <property type="project" value="TreeGrafter"/>
</dbReference>
<evidence type="ECO:0000256" key="9">
    <source>
        <dbReference type="SAM" id="MobiDB-lite"/>
    </source>
</evidence>
<dbReference type="CDD" id="cd06214">
    <property type="entry name" value="PA_degradation_oxidoreductase_like"/>
    <property type="match status" value="1"/>
</dbReference>
<evidence type="ECO:0000256" key="5">
    <source>
        <dbReference type="ARBA" id="ARBA00022827"/>
    </source>
</evidence>
<dbReference type="CDD" id="cd00207">
    <property type="entry name" value="fer2"/>
    <property type="match status" value="1"/>
</dbReference>
<dbReference type="InterPro" id="IPR036010">
    <property type="entry name" value="2Fe-2S_ferredoxin-like_sf"/>
</dbReference>
<dbReference type="InterPro" id="IPR006058">
    <property type="entry name" value="2Fe2S_fd_BS"/>
</dbReference>
<protein>
    <submittedName>
        <fullName evidence="12">Phenylacetate-CoA oxygenase/reductase subunit PaaK</fullName>
        <ecNumber evidence="12">1.14.13.149</ecNumber>
    </submittedName>
</protein>
<dbReference type="InterPro" id="IPR001041">
    <property type="entry name" value="2Fe-2S_ferredoxin-type"/>
</dbReference>
<dbReference type="InterPro" id="IPR012675">
    <property type="entry name" value="Beta-grasp_dom_sf"/>
</dbReference>
<evidence type="ECO:0000256" key="4">
    <source>
        <dbReference type="ARBA" id="ARBA00022723"/>
    </source>
</evidence>
<keyword evidence="2" id="KW-0285">Flavoprotein</keyword>
<dbReference type="PROSITE" id="PS51384">
    <property type="entry name" value="FAD_FR"/>
    <property type="match status" value="1"/>
</dbReference>
<feature type="domain" description="2Fe-2S ferredoxin-type" evidence="10">
    <location>
        <begin position="278"/>
        <end position="367"/>
    </location>
</feature>
<gene>
    <name evidence="12" type="primary">paaK</name>
    <name evidence="12" type="ORF">LJ657_06490</name>
</gene>
<dbReference type="Gene3D" id="3.40.50.80">
    <property type="entry name" value="Nucleotide-binding domain of ferredoxin-NADP reductase (FNR) module"/>
    <property type="match status" value="1"/>
</dbReference>
<evidence type="ECO:0000256" key="6">
    <source>
        <dbReference type="ARBA" id="ARBA00023002"/>
    </source>
</evidence>
<dbReference type="FunFam" id="3.40.50.80:FF:000044">
    <property type="entry name" value="Ring-1,2-phenylacetyl-CoA epoxidase subunit PaaE"/>
    <property type="match status" value="1"/>
</dbReference>
<dbReference type="Pfam" id="PF00970">
    <property type="entry name" value="FAD_binding_6"/>
    <property type="match status" value="1"/>
</dbReference>
<dbReference type="EMBL" id="JAJSBI010000002">
    <property type="protein sequence ID" value="MCD9873320.1"/>
    <property type="molecule type" value="Genomic_DNA"/>
</dbReference>
<dbReference type="Pfam" id="PF00175">
    <property type="entry name" value="NAD_binding_1"/>
    <property type="match status" value="1"/>
</dbReference>
<dbReference type="AlphaFoldDB" id="A0A9Q3VM28"/>
<dbReference type="PROSITE" id="PS00197">
    <property type="entry name" value="2FE2S_FER_1"/>
    <property type="match status" value="1"/>
</dbReference>
<dbReference type="InterPro" id="IPR008333">
    <property type="entry name" value="Cbr1-like_FAD-bd_dom"/>
</dbReference>
<dbReference type="PANTHER" id="PTHR47354">
    <property type="entry name" value="NADH OXIDOREDUCTASE HCR"/>
    <property type="match status" value="1"/>
</dbReference>
<dbReference type="InterPro" id="IPR001709">
    <property type="entry name" value="Flavoprot_Pyr_Nucl_cyt_Rdtase"/>
</dbReference>
<dbReference type="Gene3D" id="2.40.30.10">
    <property type="entry name" value="Translation factors"/>
    <property type="match status" value="1"/>
</dbReference>
<feature type="region of interest" description="Disordered" evidence="9">
    <location>
        <begin position="256"/>
        <end position="277"/>
    </location>
</feature>
<evidence type="ECO:0000256" key="8">
    <source>
        <dbReference type="ARBA" id="ARBA00023014"/>
    </source>
</evidence>
<dbReference type="GO" id="GO:0046872">
    <property type="term" value="F:metal ion binding"/>
    <property type="evidence" value="ECO:0007669"/>
    <property type="project" value="UniProtKB-KW"/>
</dbReference>
<dbReference type="InterPro" id="IPR011884">
    <property type="entry name" value="PaaE"/>
</dbReference>
<keyword evidence="5" id="KW-0274">FAD</keyword>
<dbReference type="GO" id="GO:0097266">
    <property type="term" value="F:phenylacetyl-CoA 1,2-epoxidase activity"/>
    <property type="evidence" value="ECO:0007669"/>
    <property type="project" value="UniProtKB-EC"/>
</dbReference>
<dbReference type="NCBIfam" id="TIGR02160">
    <property type="entry name" value="PA_CoA_Oxy5"/>
    <property type="match status" value="1"/>
</dbReference>
<keyword evidence="3" id="KW-0001">2Fe-2S</keyword>
<sequence>MTISPVRSRPRPGFHALRVSAVEPLCADAAALTFEVPDRLAADFAFRPGQCLTVRREIDGRDERRSYSICSPAGTALRIGVRVVPGGLFSSWLVHGVRPGDTLQVMAPAGAFTPDLAGAGGLGHHVLVAAGSGITPMLSIAASVLAADEDARVTLLYGNRRTGTVMFADELADLKDRYPARFQLAHVLSREPREAESLSGRLDTARLTVLLDALLDIREVAHWWLCGPHGLVRDTRVLLTGLGVPADRVHQELFHADEEPPAATTADREDTTGRGPTSEVTVVLDGRATTFTAPRRRSILDGAQQARSDLPFACKGGVCGTCRAVVTAGDADMRRNYALEPAEVSAGYVLTCQTHAVSDTLTVDFDS</sequence>
<dbReference type="PRINTS" id="PR00410">
    <property type="entry name" value="PHEHYDRXLASE"/>
</dbReference>
<comment type="caution">
    <text evidence="12">The sequence shown here is derived from an EMBL/GenBank/DDBJ whole genome shotgun (WGS) entry which is preliminary data.</text>
</comment>
<dbReference type="SUPFAM" id="SSF54292">
    <property type="entry name" value="2Fe-2S ferredoxin-like"/>
    <property type="match status" value="1"/>
</dbReference>
<comment type="cofactor">
    <cofactor evidence="1">
        <name>FAD</name>
        <dbReference type="ChEBI" id="CHEBI:57692"/>
    </cofactor>
</comment>
<dbReference type="InterPro" id="IPR039261">
    <property type="entry name" value="FNR_nucleotide-bd"/>
</dbReference>
<organism evidence="12 13">
    <name type="scientific">Streptomyces guryensis</name>
    <dbReference type="NCBI Taxonomy" id="2886947"/>
    <lineage>
        <taxon>Bacteria</taxon>
        <taxon>Bacillati</taxon>
        <taxon>Actinomycetota</taxon>
        <taxon>Actinomycetes</taxon>
        <taxon>Kitasatosporales</taxon>
        <taxon>Streptomycetaceae</taxon>
        <taxon>Streptomyces</taxon>
    </lineage>
</organism>
<evidence type="ECO:0000313" key="13">
    <source>
        <dbReference type="Proteomes" id="UP001108029"/>
    </source>
</evidence>
<dbReference type="RefSeq" id="WP_232647287.1">
    <property type="nucleotide sequence ID" value="NZ_JAJSBI010000002.1"/>
</dbReference>
<evidence type="ECO:0000259" key="11">
    <source>
        <dbReference type="PROSITE" id="PS51384"/>
    </source>
</evidence>
<dbReference type="InterPro" id="IPR017938">
    <property type="entry name" value="Riboflavin_synthase-like_b-brl"/>
</dbReference>
<dbReference type="InterPro" id="IPR001433">
    <property type="entry name" value="OxRdtase_FAD/NAD-bd"/>
</dbReference>
<dbReference type="PRINTS" id="PR00371">
    <property type="entry name" value="FPNCR"/>
</dbReference>
<accession>A0A9Q3VM28</accession>
<dbReference type="Gene3D" id="3.10.20.30">
    <property type="match status" value="1"/>
</dbReference>
<evidence type="ECO:0000313" key="12">
    <source>
        <dbReference type="EMBL" id="MCD9873320.1"/>
    </source>
</evidence>
<keyword evidence="13" id="KW-1185">Reference proteome</keyword>
<keyword evidence="6 12" id="KW-0560">Oxidoreductase</keyword>
<evidence type="ECO:0000256" key="3">
    <source>
        <dbReference type="ARBA" id="ARBA00022714"/>
    </source>
</evidence>
<keyword evidence="7" id="KW-0408">Iron</keyword>
<dbReference type="GO" id="GO:0051537">
    <property type="term" value="F:2 iron, 2 sulfur cluster binding"/>
    <property type="evidence" value="ECO:0007669"/>
    <property type="project" value="UniProtKB-KW"/>
</dbReference>
<evidence type="ECO:0000256" key="7">
    <source>
        <dbReference type="ARBA" id="ARBA00023004"/>
    </source>
</evidence>
<dbReference type="InterPro" id="IPR017927">
    <property type="entry name" value="FAD-bd_FR_type"/>
</dbReference>
<evidence type="ECO:0000259" key="10">
    <source>
        <dbReference type="PROSITE" id="PS51085"/>
    </source>
</evidence>
<dbReference type="InterPro" id="IPR050415">
    <property type="entry name" value="MRET"/>
</dbReference>
<feature type="domain" description="FAD-binding FR-type" evidence="11">
    <location>
        <begin position="12"/>
        <end position="115"/>
    </location>
</feature>
<dbReference type="SUPFAM" id="SSF63380">
    <property type="entry name" value="Riboflavin synthase domain-like"/>
    <property type="match status" value="1"/>
</dbReference>
<proteinExistence type="predicted"/>
<dbReference type="PROSITE" id="PS51085">
    <property type="entry name" value="2FE2S_FER_2"/>
    <property type="match status" value="1"/>
</dbReference>
<dbReference type="SUPFAM" id="SSF52343">
    <property type="entry name" value="Ferredoxin reductase-like, C-terminal NADP-linked domain"/>
    <property type="match status" value="1"/>
</dbReference>
<dbReference type="Pfam" id="PF00111">
    <property type="entry name" value="Fer2"/>
    <property type="match status" value="1"/>
</dbReference>
<dbReference type="GO" id="GO:0010124">
    <property type="term" value="P:phenylacetate catabolic process"/>
    <property type="evidence" value="ECO:0007669"/>
    <property type="project" value="InterPro"/>
</dbReference>
<keyword evidence="4" id="KW-0479">Metal-binding</keyword>
<name>A0A9Q3VM28_9ACTN</name>
<keyword evidence="8" id="KW-0411">Iron-sulfur</keyword>
<dbReference type="PANTHER" id="PTHR47354:SF8">
    <property type="entry name" value="1,2-PHENYLACETYL-COA EPOXIDASE, SUBUNIT E"/>
    <property type="match status" value="1"/>
</dbReference>
<dbReference type="EC" id="1.14.13.149" evidence="12"/>
<dbReference type="Proteomes" id="UP001108029">
    <property type="component" value="Unassembled WGS sequence"/>
</dbReference>